<keyword evidence="4" id="KW-1003">Cell membrane</keyword>
<dbReference type="InterPro" id="IPR051629">
    <property type="entry name" value="Sulfite_efflux_TDT"/>
</dbReference>
<feature type="transmembrane region" description="Helical" evidence="8">
    <location>
        <begin position="123"/>
        <end position="148"/>
    </location>
</feature>
<dbReference type="EMBL" id="JABBWE010000049">
    <property type="protein sequence ID" value="KAG1790564.1"/>
    <property type="molecule type" value="Genomic_DNA"/>
</dbReference>
<comment type="caution">
    <text evidence="9">The sequence shown here is derived from an EMBL/GenBank/DDBJ whole genome shotgun (WGS) entry which is preliminary data.</text>
</comment>
<keyword evidence="7 8" id="KW-0472">Membrane</keyword>
<evidence type="ECO:0000256" key="8">
    <source>
        <dbReference type="SAM" id="Phobius"/>
    </source>
</evidence>
<evidence type="ECO:0000256" key="2">
    <source>
        <dbReference type="ARBA" id="ARBA00008566"/>
    </source>
</evidence>
<dbReference type="GeneID" id="64592005"/>
<proteinExistence type="inferred from homology"/>
<dbReference type="AlphaFoldDB" id="A0A9P7AJ83"/>
<feature type="transmembrane region" description="Helical" evidence="8">
    <location>
        <begin position="47"/>
        <end position="71"/>
    </location>
</feature>
<feature type="transmembrane region" description="Helical" evidence="8">
    <location>
        <begin position="342"/>
        <end position="363"/>
    </location>
</feature>
<comment type="subcellular location">
    <subcellularLocation>
        <location evidence="1">Cell membrane</location>
        <topology evidence="1">Multi-pass membrane protein</topology>
    </subcellularLocation>
</comment>
<dbReference type="Pfam" id="PF03595">
    <property type="entry name" value="SLAC1"/>
    <property type="match status" value="1"/>
</dbReference>
<keyword evidence="6 8" id="KW-1133">Transmembrane helix</keyword>
<dbReference type="PANTHER" id="PTHR31686:SF1">
    <property type="entry name" value="SULFITE EFFLUX PUMP SSU1"/>
    <property type="match status" value="1"/>
</dbReference>
<name>A0A9P7AJ83_9AGAM</name>
<feature type="transmembrane region" description="Helical" evidence="8">
    <location>
        <begin position="160"/>
        <end position="183"/>
    </location>
</feature>
<comment type="similarity">
    <text evidence="2">Belongs to the tellurite-resistance/dicarboxylate transporter (TDT) family.</text>
</comment>
<dbReference type="GO" id="GO:0000319">
    <property type="term" value="F:sulfite transmembrane transporter activity"/>
    <property type="evidence" value="ECO:0007669"/>
    <property type="project" value="TreeGrafter"/>
</dbReference>
<evidence type="ECO:0000313" key="9">
    <source>
        <dbReference type="EMBL" id="KAG1790564.1"/>
    </source>
</evidence>
<feature type="transmembrane region" description="Helical" evidence="8">
    <location>
        <begin position="20"/>
        <end position="41"/>
    </location>
</feature>
<evidence type="ECO:0000256" key="1">
    <source>
        <dbReference type="ARBA" id="ARBA00004651"/>
    </source>
</evidence>
<dbReference type="RefSeq" id="XP_041157526.1">
    <property type="nucleotide sequence ID" value="XM_041298241.1"/>
</dbReference>
<dbReference type="GO" id="GO:0005886">
    <property type="term" value="C:plasma membrane"/>
    <property type="evidence" value="ECO:0007669"/>
    <property type="project" value="UniProtKB-SubCell"/>
</dbReference>
<dbReference type="Proteomes" id="UP000719766">
    <property type="component" value="Unassembled WGS sequence"/>
</dbReference>
<protein>
    <submittedName>
        <fullName evidence="9">Voltage-dependent anion channel</fullName>
    </submittedName>
</protein>
<dbReference type="Gene3D" id="1.50.10.150">
    <property type="entry name" value="Voltage-dependent anion channel"/>
    <property type="match status" value="1"/>
</dbReference>
<dbReference type="PANTHER" id="PTHR31686">
    <property type="match status" value="1"/>
</dbReference>
<feature type="transmembrane region" description="Helical" evidence="8">
    <location>
        <begin position="270"/>
        <end position="297"/>
    </location>
</feature>
<feature type="transmembrane region" description="Helical" evidence="8">
    <location>
        <begin position="92"/>
        <end position="111"/>
    </location>
</feature>
<feature type="transmembrane region" description="Helical" evidence="8">
    <location>
        <begin position="309"/>
        <end position="330"/>
    </location>
</feature>
<evidence type="ECO:0000256" key="3">
    <source>
        <dbReference type="ARBA" id="ARBA00022448"/>
    </source>
</evidence>
<sequence>MLGGPPRKSWRECIRNFTWAWHTVIMGTGGTSALVHAFPYWNGSPAIKVVTLMVFCLNLLLFVLFTGATVARYIMFPDTWLKMIRHPTQGPLMGAFPAGATTLINIALVAHQEWNFGGTGFLYTLWGCWWLDSIVSYLIAFGMLHAMMVEQKHALDTMTAFWLLPAISLIVASSTGGLLSIALKAQSMELAISTALFSLTMVIIGLSLALMMITVYLARLVISGPPEKLLVLSSFVALGPFGQGGYSLLINGQNLSEILPLYVSGTFPEAGGQIIFSFCFCGAYILWSMGICWIIISSNSILSVLRNEGAIPFSITYQGLIFPNAVFALLSIKLGNVLNSDIFRGFGAAWTVIVFILWLSIFARTSLAVIDRSIFVAPDIVVPLLPLEFTDSIKPAGTSHTISIHQSSFT</sequence>
<keyword evidence="10" id="KW-1185">Reference proteome</keyword>
<dbReference type="OrthoDB" id="1099at2759"/>
<keyword evidence="3" id="KW-0813">Transport</keyword>
<accession>A0A9P7AJ83</accession>
<gene>
    <name evidence="9" type="ORF">HD556DRAFT_1242071</name>
</gene>
<feature type="transmembrane region" description="Helical" evidence="8">
    <location>
        <begin position="195"/>
        <end position="217"/>
    </location>
</feature>
<evidence type="ECO:0000256" key="6">
    <source>
        <dbReference type="ARBA" id="ARBA00022989"/>
    </source>
</evidence>
<feature type="transmembrane region" description="Helical" evidence="8">
    <location>
        <begin position="229"/>
        <end position="250"/>
    </location>
</feature>
<evidence type="ECO:0000313" key="10">
    <source>
        <dbReference type="Proteomes" id="UP000719766"/>
    </source>
</evidence>
<dbReference type="InterPro" id="IPR004695">
    <property type="entry name" value="SLAC1/Mae1/Ssu1/TehA"/>
</dbReference>
<evidence type="ECO:0000256" key="5">
    <source>
        <dbReference type="ARBA" id="ARBA00022692"/>
    </source>
</evidence>
<reference evidence="9" key="1">
    <citation type="journal article" date="2020" name="New Phytol.">
        <title>Comparative genomics reveals dynamic genome evolution in host specialist ectomycorrhizal fungi.</title>
        <authorList>
            <person name="Lofgren L.A."/>
            <person name="Nguyen N.H."/>
            <person name="Vilgalys R."/>
            <person name="Ruytinx J."/>
            <person name="Liao H.L."/>
            <person name="Branco S."/>
            <person name="Kuo A."/>
            <person name="LaButti K."/>
            <person name="Lipzen A."/>
            <person name="Andreopoulos W."/>
            <person name="Pangilinan J."/>
            <person name="Riley R."/>
            <person name="Hundley H."/>
            <person name="Na H."/>
            <person name="Barry K."/>
            <person name="Grigoriev I.V."/>
            <person name="Stajich J.E."/>
            <person name="Kennedy P.G."/>
        </authorList>
    </citation>
    <scope>NUCLEOTIDE SEQUENCE</scope>
    <source>
        <strain evidence="9">S12</strain>
    </source>
</reference>
<organism evidence="9 10">
    <name type="scientific">Suillus plorans</name>
    <dbReference type="NCBI Taxonomy" id="116603"/>
    <lineage>
        <taxon>Eukaryota</taxon>
        <taxon>Fungi</taxon>
        <taxon>Dikarya</taxon>
        <taxon>Basidiomycota</taxon>
        <taxon>Agaricomycotina</taxon>
        <taxon>Agaricomycetes</taxon>
        <taxon>Agaricomycetidae</taxon>
        <taxon>Boletales</taxon>
        <taxon>Suillineae</taxon>
        <taxon>Suillaceae</taxon>
        <taxon>Suillus</taxon>
    </lineage>
</organism>
<dbReference type="InterPro" id="IPR038665">
    <property type="entry name" value="Voltage-dep_anion_channel_sf"/>
</dbReference>
<evidence type="ECO:0000256" key="4">
    <source>
        <dbReference type="ARBA" id="ARBA00022475"/>
    </source>
</evidence>
<keyword evidence="5 8" id="KW-0812">Transmembrane</keyword>
<evidence type="ECO:0000256" key="7">
    <source>
        <dbReference type="ARBA" id="ARBA00023136"/>
    </source>
</evidence>